<evidence type="ECO:0000313" key="2">
    <source>
        <dbReference type="EMBL" id="MFC4558401.1"/>
    </source>
</evidence>
<feature type="coiled-coil region" evidence="1">
    <location>
        <begin position="118"/>
        <end position="194"/>
    </location>
</feature>
<keyword evidence="1" id="KW-0175">Coiled coil</keyword>
<dbReference type="RefSeq" id="WP_390295081.1">
    <property type="nucleotide sequence ID" value="NZ_JBHSFU010000004.1"/>
</dbReference>
<reference evidence="3" key="1">
    <citation type="journal article" date="2019" name="Int. J. Syst. Evol. Microbiol.">
        <title>The Global Catalogue of Microorganisms (GCM) 10K type strain sequencing project: providing services to taxonomists for standard genome sequencing and annotation.</title>
        <authorList>
            <consortium name="The Broad Institute Genomics Platform"/>
            <consortium name="The Broad Institute Genome Sequencing Center for Infectious Disease"/>
            <person name="Wu L."/>
            <person name="Ma J."/>
        </authorList>
    </citation>
    <scope>NUCLEOTIDE SEQUENCE [LARGE SCALE GENOMIC DNA]</scope>
    <source>
        <strain evidence="3">CGMCC 4.7426</strain>
    </source>
</reference>
<protein>
    <recommendedName>
        <fullName evidence="4">t-SNARE coiled-coil homology domain-containing protein</fullName>
    </recommendedName>
</protein>
<evidence type="ECO:0000313" key="3">
    <source>
        <dbReference type="Proteomes" id="UP001595989"/>
    </source>
</evidence>
<evidence type="ECO:0000256" key="1">
    <source>
        <dbReference type="SAM" id="Coils"/>
    </source>
</evidence>
<sequence length="250" mass="29402">MGLFINDNDHPDVYGNSGDIAEPNQEYFKYDYFGEMIEEQKKINRELANSFREMKSLNVQHNLTQSKNWKDVRDQLNELKVSNIEHAEFERQAMEWLATLDRNNRKLQGILEHGDTMKQGIIEQVKNLEQSNAKITDQLANYETTSQDLAMKINELTEASKEMSEQISRQGDNQDNVMNRLENQEALMEKTLRQIDHFRSILFERTNHIAEKIESSYDMTSSYVYKLITGSEQPVSMYMKEREKVENKKD</sequence>
<organism evidence="2 3">
    <name type="scientific">Virgibacillus kekensis</name>
    <dbReference type="NCBI Taxonomy" id="202261"/>
    <lineage>
        <taxon>Bacteria</taxon>
        <taxon>Bacillati</taxon>
        <taxon>Bacillota</taxon>
        <taxon>Bacilli</taxon>
        <taxon>Bacillales</taxon>
        <taxon>Bacillaceae</taxon>
        <taxon>Virgibacillus</taxon>
    </lineage>
</organism>
<proteinExistence type="predicted"/>
<dbReference type="EMBL" id="JBHSFU010000004">
    <property type="protein sequence ID" value="MFC4558401.1"/>
    <property type="molecule type" value="Genomic_DNA"/>
</dbReference>
<keyword evidence="3" id="KW-1185">Reference proteome</keyword>
<dbReference type="Proteomes" id="UP001595989">
    <property type="component" value="Unassembled WGS sequence"/>
</dbReference>
<accession>A0ABV9DI32</accession>
<evidence type="ECO:0008006" key="4">
    <source>
        <dbReference type="Google" id="ProtNLM"/>
    </source>
</evidence>
<gene>
    <name evidence="2" type="ORF">ACFO3D_09270</name>
</gene>
<comment type="caution">
    <text evidence="2">The sequence shown here is derived from an EMBL/GenBank/DDBJ whole genome shotgun (WGS) entry which is preliminary data.</text>
</comment>
<name>A0ABV9DI32_9BACI</name>